<evidence type="ECO:0000256" key="1">
    <source>
        <dbReference type="SAM" id="MobiDB-lite"/>
    </source>
</evidence>
<reference evidence="3 4" key="1">
    <citation type="submission" date="2018-08" db="EMBL/GenBank/DDBJ databases">
        <title>Sequencing the genomes of 1000 actinobacteria strains.</title>
        <authorList>
            <person name="Klenk H.-P."/>
        </authorList>
    </citation>
    <scope>NUCLEOTIDE SEQUENCE [LARGE SCALE GENOMIC DNA]</scope>
    <source>
        <strain evidence="3 4">DSM 43927</strain>
    </source>
</reference>
<keyword evidence="2" id="KW-1133">Transmembrane helix</keyword>
<dbReference type="OrthoDB" id="3430394at2"/>
<proteinExistence type="predicted"/>
<name>A0A3D9T0M2_9ACTN</name>
<evidence type="ECO:0000313" key="3">
    <source>
        <dbReference type="EMBL" id="REE97371.1"/>
    </source>
</evidence>
<accession>A0A3D9T0M2</accession>
<gene>
    <name evidence="3" type="ORF">DFJ69_2839</name>
</gene>
<feature type="transmembrane region" description="Helical" evidence="2">
    <location>
        <begin position="102"/>
        <end position="120"/>
    </location>
</feature>
<dbReference type="Proteomes" id="UP000256661">
    <property type="component" value="Unassembled WGS sequence"/>
</dbReference>
<evidence type="ECO:0000313" key="4">
    <source>
        <dbReference type="Proteomes" id="UP000256661"/>
    </source>
</evidence>
<keyword evidence="4" id="KW-1185">Reference proteome</keyword>
<feature type="region of interest" description="Disordered" evidence="1">
    <location>
        <begin position="118"/>
        <end position="147"/>
    </location>
</feature>
<feature type="compositionally biased region" description="Basic and acidic residues" evidence="1">
    <location>
        <begin position="123"/>
        <end position="134"/>
    </location>
</feature>
<dbReference type="EMBL" id="QTTT01000001">
    <property type="protein sequence ID" value="REE97371.1"/>
    <property type="molecule type" value="Genomic_DNA"/>
</dbReference>
<sequence>MSSLISVRRKPQVRIDTTRLNRMQEAARQGAGTAVERIGPAAQRSREYAADRMLDARGWGAPRLERAAGYVEQDLAPRVSAFLADTAHRIEPPKPQRRARNAGLVMLATVAALGMAGAAMTRKNAEQSHSEHAAEPSPVDDGGVSSR</sequence>
<dbReference type="AlphaFoldDB" id="A0A3D9T0M2"/>
<comment type="caution">
    <text evidence="3">The sequence shown here is derived from an EMBL/GenBank/DDBJ whole genome shotgun (WGS) entry which is preliminary data.</text>
</comment>
<protein>
    <submittedName>
        <fullName evidence="3">Uncharacterized protein</fullName>
    </submittedName>
</protein>
<keyword evidence="2" id="KW-0812">Transmembrane</keyword>
<organism evidence="3 4">
    <name type="scientific">Thermomonospora umbrina</name>
    <dbReference type="NCBI Taxonomy" id="111806"/>
    <lineage>
        <taxon>Bacteria</taxon>
        <taxon>Bacillati</taxon>
        <taxon>Actinomycetota</taxon>
        <taxon>Actinomycetes</taxon>
        <taxon>Streptosporangiales</taxon>
        <taxon>Thermomonosporaceae</taxon>
        <taxon>Thermomonospora</taxon>
    </lineage>
</organism>
<dbReference type="RefSeq" id="WP_147312301.1">
    <property type="nucleotide sequence ID" value="NZ_QTTT01000001.1"/>
</dbReference>
<keyword evidence="2" id="KW-0472">Membrane</keyword>
<evidence type="ECO:0000256" key="2">
    <source>
        <dbReference type="SAM" id="Phobius"/>
    </source>
</evidence>